<evidence type="ECO:0000259" key="1">
    <source>
        <dbReference type="Pfam" id="PF00149"/>
    </source>
</evidence>
<accession>A0A0R3DC90</accession>
<sequence>MTPSLTFAIGDIHGCFDKLQTLLALCEIVRGGESARFIFIGDYVDRGPDSRQVVDFLIRQQSDQGSHVICLRGNHETMLVRAADKLRSDRDLMTWWRNGGEQTLDSYGADDPSELPAEHISWMKQLPLVHEDRQRLFVHAGIRLDVPLALQSEEDLLWIREPFLSSKDDYGLLVVHGHTPTTSRQPDLRANRLNLDTGACFGGPLTAAAWSGSRRRPMMFITDAGEIVRV</sequence>
<evidence type="ECO:0000313" key="2">
    <source>
        <dbReference type="EMBL" id="KRQ07491.1"/>
    </source>
</evidence>
<dbReference type="STRING" id="989370.AOQ71_23235"/>
<comment type="caution">
    <text evidence="2">The sequence shown here is derived from an EMBL/GenBank/DDBJ whole genome shotgun (WGS) entry which is preliminary data.</text>
</comment>
<dbReference type="Gene3D" id="3.60.21.10">
    <property type="match status" value="1"/>
</dbReference>
<dbReference type="PANTHER" id="PTHR42850:SF4">
    <property type="entry name" value="ZINC-DEPENDENT ENDOPOLYPHOSPHATASE"/>
    <property type="match status" value="1"/>
</dbReference>
<dbReference type="OrthoDB" id="9807890at2"/>
<evidence type="ECO:0000313" key="3">
    <source>
        <dbReference type="Proteomes" id="UP000051936"/>
    </source>
</evidence>
<dbReference type="GO" id="GO:0016791">
    <property type="term" value="F:phosphatase activity"/>
    <property type="evidence" value="ECO:0007669"/>
    <property type="project" value="TreeGrafter"/>
</dbReference>
<dbReference type="SUPFAM" id="SSF56300">
    <property type="entry name" value="Metallo-dependent phosphatases"/>
    <property type="match status" value="1"/>
</dbReference>
<dbReference type="InterPro" id="IPR006186">
    <property type="entry name" value="Ser/Thr-sp_prot-phosphatase"/>
</dbReference>
<organism evidence="2 3">
    <name type="scientific">Bradyrhizobium manausense</name>
    <dbReference type="NCBI Taxonomy" id="989370"/>
    <lineage>
        <taxon>Bacteria</taxon>
        <taxon>Pseudomonadati</taxon>
        <taxon>Pseudomonadota</taxon>
        <taxon>Alphaproteobacteria</taxon>
        <taxon>Hyphomicrobiales</taxon>
        <taxon>Nitrobacteraceae</taxon>
        <taxon>Bradyrhizobium</taxon>
    </lineage>
</organism>
<dbReference type="GO" id="GO:0110154">
    <property type="term" value="P:RNA decapping"/>
    <property type="evidence" value="ECO:0007669"/>
    <property type="project" value="TreeGrafter"/>
</dbReference>
<dbReference type="GO" id="GO:0008803">
    <property type="term" value="F:bis(5'-nucleosyl)-tetraphosphatase (symmetrical) activity"/>
    <property type="evidence" value="ECO:0007669"/>
    <property type="project" value="TreeGrafter"/>
</dbReference>
<dbReference type="Pfam" id="PF00149">
    <property type="entry name" value="Metallophos"/>
    <property type="match status" value="1"/>
</dbReference>
<reference evidence="2 3" key="1">
    <citation type="submission" date="2015-09" db="EMBL/GenBank/DDBJ databases">
        <title>Draft Genome Sequence of Bradyrhizobium manausense Strain BR 3351T, a Novel Symbiotic Nitrogen-Fixing Alphaproteobacterium Isolated from Brazilian Amazon Rain Forest.</title>
        <authorList>
            <person name="De Araujo J.L."/>
            <person name="Zilli J.E."/>
        </authorList>
    </citation>
    <scope>NUCLEOTIDE SEQUENCE [LARGE SCALE GENOMIC DNA]</scope>
    <source>
        <strain evidence="2 3">BR3351</strain>
    </source>
</reference>
<name>A0A0R3DC90_9BRAD</name>
<dbReference type="InterPro" id="IPR050126">
    <property type="entry name" value="Ap4A_hydrolase"/>
</dbReference>
<dbReference type="InterPro" id="IPR029052">
    <property type="entry name" value="Metallo-depent_PP-like"/>
</dbReference>
<dbReference type="InterPro" id="IPR004843">
    <property type="entry name" value="Calcineurin-like_PHP"/>
</dbReference>
<dbReference type="PANTHER" id="PTHR42850">
    <property type="entry name" value="METALLOPHOSPHOESTERASE"/>
    <property type="match status" value="1"/>
</dbReference>
<dbReference type="Proteomes" id="UP000051936">
    <property type="component" value="Unassembled WGS sequence"/>
</dbReference>
<keyword evidence="3" id="KW-1185">Reference proteome</keyword>
<feature type="domain" description="Calcineurin-like phosphoesterase" evidence="1">
    <location>
        <begin position="8"/>
        <end position="182"/>
    </location>
</feature>
<dbReference type="PRINTS" id="PR00114">
    <property type="entry name" value="STPHPHTASE"/>
</dbReference>
<dbReference type="AlphaFoldDB" id="A0A0R3DC90"/>
<dbReference type="GO" id="GO:0005737">
    <property type="term" value="C:cytoplasm"/>
    <property type="evidence" value="ECO:0007669"/>
    <property type="project" value="TreeGrafter"/>
</dbReference>
<protein>
    <submittedName>
        <fullName evidence="2">Metallophosphoesterase</fullName>
    </submittedName>
</protein>
<dbReference type="CDD" id="cd00144">
    <property type="entry name" value="MPP_PPP_family"/>
    <property type="match status" value="1"/>
</dbReference>
<gene>
    <name evidence="2" type="ORF">AOQ71_23235</name>
</gene>
<proteinExistence type="predicted"/>
<dbReference type="EMBL" id="LJYG01000097">
    <property type="protein sequence ID" value="KRQ07491.1"/>
    <property type="molecule type" value="Genomic_DNA"/>
</dbReference>